<dbReference type="GO" id="GO:0005976">
    <property type="term" value="P:polysaccharide metabolic process"/>
    <property type="evidence" value="ECO:0007669"/>
    <property type="project" value="TreeGrafter"/>
</dbReference>
<gene>
    <name evidence="3" type="ORF">D3P09_10175</name>
</gene>
<dbReference type="PANTHER" id="PTHR40111:SF1">
    <property type="entry name" value="CEPHALOSPORIN-C DEACETYLASE"/>
    <property type="match status" value="1"/>
</dbReference>
<feature type="active site" description="Charge relay system" evidence="1">
    <location>
        <position position="297"/>
    </location>
</feature>
<proteinExistence type="predicted"/>
<evidence type="ECO:0000256" key="1">
    <source>
        <dbReference type="PIRSR" id="PIRSR639069-1"/>
    </source>
</evidence>
<dbReference type="Proteomes" id="UP000267798">
    <property type="component" value="Unassembled WGS sequence"/>
</dbReference>
<dbReference type="InterPro" id="IPR029058">
    <property type="entry name" value="AB_hydrolase_fold"/>
</dbReference>
<feature type="active site" description="Nucleophile" evidence="1">
    <location>
        <position position="183"/>
    </location>
</feature>
<dbReference type="AlphaFoldDB" id="A0A3A6PFX8"/>
<name>A0A3A6PFX8_9BACL</name>
<organism evidence="3 4">
    <name type="scientific">Paenibacillus pinisoli</name>
    <dbReference type="NCBI Taxonomy" id="1276110"/>
    <lineage>
        <taxon>Bacteria</taxon>
        <taxon>Bacillati</taxon>
        <taxon>Bacillota</taxon>
        <taxon>Bacilli</taxon>
        <taxon>Bacillales</taxon>
        <taxon>Paenibacillaceae</taxon>
        <taxon>Paenibacillus</taxon>
    </lineage>
</organism>
<reference evidence="3 4" key="1">
    <citation type="submission" date="2018-09" db="EMBL/GenBank/DDBJ databases">
        <title>Paenibacillus aracenensis nov. sp. isolated from a cave in southern Spain.</title>
        <authorList>
            <person name="Jurado V."/>
            <person name="Gutierrez-Patricio S."/>
            <person name="Gonzalez-Pimentel J.L."/>
            <person name="Miller A.Z."/>
            <person name="Laiz L."/>
            <person name="Saiz-Jimenez C."/>
        </authorList>
    </citation>
    <scope>NUCLEOTIDE SEQUENCE [LARGE SCALE GENOMIC DNA]</scope>
    <source>
        <strain evidence="3 4">JCM 19203</strain>
    </source>
</reference>
<feature type="domain" description="Acetyl xylan esterase" evidence="2">
    <location>
        <begin position="9"/>
        <end position="314"/>
    </location>
</feature>
<evidence type="ECO:0000259" key="2">
    <source>
        <dbReference type="Pfam" id="PF05448"/>
    </source>
</evidence>
<dbReference type="Gene3D" id="3.40.50.1820">
    <property type="entry name" value="alpha/beta hydrolase"/>
    <property type="match status" value="1"/>
</dbReference>
<evidence type="ECO:0000313" key="4">
    <source>
        <dbReference type="Proteomes" id="UP000267798"/>
    </source>
</evidence>
<dbReference type="GO" id="GO:0052689">
    <property type="term" value="F:carboxylic ester hydrolase activity"/>
    <property type="evidence" value="ECO:0007669"/>
    <property type="project" value="TreeGrafter"/>
</dbReference>
<sequence>MGYMEEVTRELYNYRPPLTKRDDFDSFWQETMEEAERIPLQPERAQVAYPVRGVKVYDIAYNGMDDTRIKGWLLIPGREREERLPCLIHYHGFAHNRGEPSDFMHWLMMGMAVLSIDCRDQGGGTGNHAHYSHGFMSNVASKGIQDKREYYYRYVYMDCLKAIDFACGQQEIDPERIVLEGGSQGGALAMAVAALDRRPKLAMVDVPSNSNLIARVMGNHGAFAAVADYLKKHPEQTNDVMDTLSYFDTMNMADRISCPVLASVALKDETCPALMYFATYNRITSSKEIVIYPFNGHEGGGSKQKEKKLAYLAKRFADWMPS</sequence>
<protein>
    <submittedName>
        <fullName evidence="3">Acetylxylan esterase</fullName>
    </submittedName>
</protein>
<dbReference type="OrthoDB" id="9770528at2"/>
<evidence type="ECO:0000313" key="3">
    <source>
        <dbReference type="EMBL" id="RJX39755.1"/>
    </source>
</evidence>
<dbReference type="InterPro" id="IPR008391">
    <property type="entry name" value="AXE1_dom"/>
</dbReference>
<feature type="active site" description="Charge relay system" evidence="1">
    <location>
        <position position="268"/>
    </location>
</feature>
<dbReference type="InterPro" id="IPR039069">
    <property type="entry name" value="CE7"/>
</dbReference>
<accession>A0A3A6PFX8</accession>
<dbReference type="EMBL" id="QXQB01000002">
    <property type="protein sequence ID" value="RJX39755.1"/>
    <property type="molecule type" value="Genomic_DNA"/>
</dbReference>
<dbReference type="SUPFAM" id="SSF53474">
    <property type="entry name" value="alpha/beta-Hydrolases"/>
    <property type="match status" value="1"/>
</dbReference>
<dbReference type="RefSeq" id="WP_120109494.1">
    <property type="nucleotide sequence ID" value="NZ_QXQB01000002.1"/>
</dbReference>
<dbReference type="Pfam" id="PF05448">
    <property type="entry name" value="AXE1"/>
    <property type="match status" value="1"/>
</dbReference>
<dbReference type="PANTHER" id="PTHR40111">
    <property type="entry name" value="CEPHALOSPORIN-C DEACETYLASE"/>
    <property type="match status" value="1"/>
</dbReference>
<comment type="caution">
    <text evidence="3">The sequence shown here is derived from an EMBL/GenBank/DDBJ whole genome shotgun (WGS) entry which is preliminary data.</text>
</comment>
<keyword evidence="4" id="KW-1185">Reference proteome</keyword>